<protein>
    <recommendedName>
        <fullName evidence="4">Hydrophobin</fullName>
    </recommendedName>
</protein>
<keyword evidence="3" id="KW-1185">Reference proteome</keyword>
<reference evidence="2" key="1">
    <citation type="submission" date="2023-06" db="EMBL/GenBank/DDBJ databases">
        <title>Conoideocrella luteorostrata (Hypocreales: Clavicipitaceae), a potential biocontrol fungus for elongate hemlock scale in United States Christmas tree production areas.</title>
        <authorList>
            <person name="Barrett H."/>
            <person name="Lovett B."/>
            <person name="Macias A.M."/>
            <person name="Stajich J.E."/>
            <person name="Kasson M.T."/>
        </authorList>
    </citation>
    <scope>NUCLEOTIDE SEQUENCE</scope>
    <source>
        <strain evidence="2">ARSEF 14590</strain>
    </source>
</reference>
<evidence type="ECO:0000313" key="3">
    <source>
        <dbReference type="Proteomes" id="UP001251528"/>
    </source>
</evidence>
<comment type="caution">
    <text evidence="2">The sequence shown here is derived from an EMBL/GenBank/DDBJ whole genome shotgun (WGS) entry which is preliminary data.</text>
</comment>
<feature type="signal peptide" evidence="1">
    <location>
        <begin position="1"/>
        <end position="16"/>
    </location>
</feature>
<proteinExistence type="predicted"/>
<dbReference type="Proteomes" id="UP001251528">
    <property type="component" value="Unassembled WGS sequence"/>
</dbReference>
<dbReference type="EMBL" id="JASWJB010000123">
    <property type="protein sequence ID" value="KAK2595800.1"/>
    <property type="molecule type" value="Genomic_DNA"/>
</dbReference>
<evidence type="ECO:0000313" key="2">
    <source>
        <dbReference type="EMBL" id="KAK2595800.1"/>
    </source>
</evidence>
<dbReference type="AlphaFoldDB" id="A0AAJ0G039"/>
<gene>
    <name evidence="2" type="ORF">QQS21_006563</name>
</gene>
<accession>A0AAJ0G039</accession>
<evidence type="ECO:0008006" key="4">
    <source>
        <dbReference type="Google" id="ProtNLM"/>
    </source>
</evidence>
<feature type="chain" id="PRO_5042506565" description="Hydrophobin" evidence="1">
    <location>
        <begin position="17"/>
        <end position="81"/>
    </location>
</feature>
<name>A0AAJ0G039_9HYPO</name>
<evidence type="ECO:0000256" key="1">
    <source>
        <dbReference type="SAM" id="SignalP"/>
    </source>
</evidence>
<organism evidence="2 3">
    <name type="scientific">Conoideocrella luteorostrata</name>
    <dbReference type="NCBI Taxonomy" id="1105319"/>
    <lineage>
        <taxon>Eukaryota</taxon>
        <taxon>Fungi</taxon>
        <taxon>Dikarya</taxon>
        <taxon>Ascomycota</taxon>
        <taxon>Pezizomycotina</taxon>
        <taxon>Sordariomycetes</taxon>
        <taxon>Hypocreomycetidae</taxon>
        <taxon>Hypocreales</taxon>
        <taxon>Clavicipitaceae</taxon>
        <taxon>Conoideocrella</taxon>
    </lineage>
</organism>
<sequence length="81" mass="8121">MKFTTALIALATAAVAVPNGGSPGQCNSDHPYQVCCNTGVLGLVLCNLSVSGSVCDSGSYCCSSAPQNGLINLGLECVKIL</sequence>
<keyword evidence="1" id="KW-0732">Signal</keyword>